<dbReference type="KEGG" id="csol:105366899"/>
<organism evidence="2 3">
    <name type="scientific">Ceratosolen solmsi marchali</name>
    <dbReference type="NCBI Taxonomy" id="326594"/>
    <lineage>
        <taxon>Eukaryota</taxon>
        <taxon>Metazoa</taxon>
        <taxon>Ecdysozoa</taxon>
        <taxon>Arthropoda</taxon>
        <taxon>Hexapoda</taxon>
        <taxon>Insecta</taxon>
        <taxon>Pterygota</taxon>
        <taxon>Neoptera</taxon>
        <taxon>Endopterygota</taxon>
        <taxon>Hymenoptera</taxon>
        <taxon>Apocrita</taxon>
        <taxon>Proctotrupomorpha</taxon>
        <taxon>Chalcidoidea</taxon>
        <taxon>Agaonidae</taxon>
        <taxon>Agaoninae</taxon>
        <taxon>Ceratosolen</taxon>
    </lineage>
</organism>
<dbReference type="Gene3D" id="3.40.50.300">
    <property type="entry name" value="P-loop containing nucleotide triphosphate hydrolases"/>
    <property type="match status" value="1"/>
</dbReference>
<evidence type="ECO:0000313" key="2">
    <source>
        <dbReference type="Proteomes" id="UP000695007"/>
    </source>
</evidence>
<name>A0AAJ6YTA6_9HYME</name>
<evidence type="ECO:0000313" key="3">
    <source>
        <dbReference type="RefSeq" id="XP_011503802.1"/>
    </source>
</evidence>
<feature type="non-terminal residue" evidence="3">
    <location>
        <position position="75"/>
    </location>
</feature>
<feature type="domain" description="ABC transporter" evidence="1">
    <location>
        <begin position="41"/>
        <end position="71"/>
    </location>
</feature>
<dbReference type="GeneID" id="105366899"/>
<keyword evidence="2" id="KW-1185">Reference proteome</keyword>
<dbReference type="GO" id="GO:0016887">
    <property type="term" value="F:ATP hydrolysis activity"/>
    <property type="evidence" value="ECO:0007669"/>
    <property type="project" value="InterPro"/>
</dbReference>
<dbReference type="Pfam" id="PF00005">
    <property type="entry name" value="ABC_tran"/>
    <property type="match status" value="1"/>
</dbReference>
<accession>A0AAJ6YTA6</accession>
<dbReference type="SUPFAM" id="SSF52540">
    <property type="entry name" value="P-loop containing nucleoside triphosphate hydrolases"/>
    <property type="match status" value="1"/>
</dbReference>
<dbReference type="InterPro" id="IPR003439">
    <property type="entry name" value="ABC_transporter-like_ATP-bd"/>
</dbReference>
<dbReference type="InterPro" id="IPR027417">
    <property type="entry name" value="P-loop_NTPase"/>
</dbReference>
<proteinExistence type="predicted"/>
<reference evidence="3" key="1">
    <citation type="submission" date="2025-08" db="UniProtKB">
        <authorList>
            <consortium name="RefSeq"/>
        </authorList>
    </citation>
    <scope>IDENTIFICATION</scope>
</reference>
<protein>
    <submittedName>
        <fullName evidence="3">Protein scarlet-like</fullName>
    </submittedName>
</protein>
<dbReference type="AlphaFoldDB" id="A0AAJ6YTA6"/>
<evidence type="ECO:0000259" key="1">
    <source>
        <dbReference type="Pfam" id="PF00005"/>
    </source>
</evidence>
<dbReference type="RefSeq" id="XP_011503802.1">
    <property type="nucleotide sequence ID" value="XM_011505500.1"/>
</dbReference>
<dbReference type="GO" id="GO:0005524">
    <property type="term" value="F:ATP binding"/>
    <property type="evidence" value="ECO:0007669"/>
    <property type="project" value="InterPro"/>
</dbReference>
<dbReference type="Proteomes" id="UP000695007">
    <property type="component" value="Unplaced"/>
</dbReference>
<gene>
    <name evidence="3" type="primary">LOC105366899</name>
</gene>
<sequence length="75" mass="8230">MKFVPKNKSEITYNNSTIITWRNLSAYTINYDRQVHKQVIHNVKGMLKSGELTGILGGSGSGKSSLMSALACRSP</sequence>